<protein>
    <submittedName>
        <fullName evidence="1">Uncharacterized protein</fullName>
    </submittedName>
</protein>
<sequence length="252" mass="29592">MKEKQDRQRERRRKAEKLNAEMHLGRRHQPPQFIYKTRSVDVDRQKVRHFFIGADDDADDCMIIIIIMVLEEDRGIGGIGRALQYHDSMTPIQLQWQLVIQVKMPFVKIAKCNLFIRGKQSRYKSRPMTTFLRRHFALRRSETTPSRLGQQEHTIVISTMEQQRCPSRECPKLKCQRVGDNLGAFHQPWSKFFYSFCHWTFVVGFRDGLDLYVTPAIEAFSPPRLGHLNNNYSTLLNGKFATYCLVINEQNS</sequence>
<comment type="caution">
    <text evidence="1">The sequence shown here is derived from an EMBL/GenBank/DDBJ whole genome shotgun (WGS) entry which is preliminary data.</text>
</comment>
<keyword evidence="2" id="KW-1185">Reference proteome</keyword>
<dbReference type="AlphaFoldDB" id="A0A0V1MJJ7"/>
<evidence type="ECO:0000313" key="2">
    <source>
        <dbReference type="Proteomes" id="UP000054843"/>
    </source>
</evidence>
<dbReference type="Proteomes" id="UP000054843">
    <property type="component" value="Unassembled WGS sequence"/>
</dbReference>
<proteinExistence type="predicted"/>
<name>A0A0V1MJJ7_9BILA</name>
<gene>
    <name evidence="1" type="ORF">T10_12679</name>
</gene>
<reference evidence="1 2" key="1">
    <citation type="submission" date="2015-01" db="EMBL/GenBank/DDBJ databases">
        <title>Evolution of Trichinella species and genotypes.</title>
        <authorList>
            <person name="Korhonen P.K."/>
            <person name="Edoardo P."/>
            <person name="Giuseppe L.R."/>
            <person name="Gasser R.B."/>
        </authorList>
    </citation>
    <scope>NUCLEOTIDE SEQUENCE [LARGE SCALE GENOMIC DNA]</scope>
    <source>
        <strain evidence="1">ISS1980</strain>
    </source>
</reference>
<dbReference type="OrthoDB" id="10285989at2759"/>
<accession>A0A0V1MJJ7</accession>
<evidence type="ECO:0000313" key="1">
    <source>
        <dbReference type="EMBL" id="KRZ71975.1"/>
    </source>
</evidence>
<dbReference type="EMBL" id="JYDO01000086">
    <property type="protein sequence ID" value="KRZ71975.1"/>
    <property type="molecule type" value="Genomic_DNA"/>
</dbReference>
<organism evidence="1 2">
    <name type="scientific">Trichinella papuae</name>
    <dbReference type="NCBI Taxonomy" id="268474"/>
    <lineage>
        <taxon>Eukaryota</taxon>
        <taxon>Metazoa</taxon>
        <taxon>Ecdysozoa</taxon>
        <taxon>Nematoda</taxon>
        <taxon>Enoplea</taxon>
        <taxon>Dorylaimia</taxon>
        <taxon>Trichinellida</taxon>
        <taxon>Trichinellidae</taxon>
        <taxon>Trichinella</taxon>
    </lineage>
</organism>